<evidence type="ECO:0000313" key="8">
    <source>
        <dbReference type="EMBL" id="BBE31858.1"/>
    </source>
</evidence>
<dbReference type="NCBIfam" id="TIGR01951">
    <property type="entry name" value="nusB"/>
    <property type="match status" value="1"/>
</dbReference>
<protein>
    <recommendedName>
        <fullName evidence="6">Transcription antitermination protein NusB</fullName>
    </recommendedName>
    <alternativeName>
        <fullName evidence="6">Antitermination factor NusB</fullName>
    </alternativeName>
</protein>
<name>A0A7G1G5K4_9BACT</name>
<keyword evidence="3 6" id="KW-0694">RNA-binding</keyword>
<dbReference type="Proteomes" id="UP000516361">
    <property type="component" value="Chromosome"/>
</dbReference>
<dbReference type="InterPro" id="IPR011605">
    <property type="entry name" value="NusB_fam"/>
</dbReference>
<evidence type="ECO:0000256" key="1">
    <source>
        <dbReference type="ARBA" id="ARBA00005952"/>
    </source>
</evidence>
<dbReference type="RefSeq" id="WP_232521217.1">
    <property type="nucleotide sequence ID" value="NZ_AP018712.1"/>
</dbReference>
<evidence type="ECO:0000259" key="7">
    <source>
        <dbReference type="Pfam" id="PF01029"/>
    </source>
</evidence>
<dbReference type="GO" id="GO:0006353">
    <property type="term" value="P:DNA-templated transcription termination"/>
    <property type="evidence" value="ECO:0007669"/>
    <property type="project" value="UniProtKB-UniRule"/>
</dbReference>
<comment type="similarity">
    <text evidence="1 6">Belongs to the NusB family.</text>
</comment>
<evidence type="ECO:0000313" key="9">
    <source>
        <dbReference type="Proteomes" id="UP000516361"/>
    </source>
</evidence>
<dbReference type="InParanoid" id="A0A7G1G5K4"/>
<keyword evidence="5 6" id="KW-0804">Transcription</keyword>
<accession>A0A7G1G5K4</accession>
<gene>
    <name evidence="6 8" type="primary">nusB</name>
    <name evidence="8" type="ORF">OSSY52_19990</name>
</gene>
<reference evidence="8 9" key="1">
    <citation type="submission" date="2018-06" db="EMBL/GenBank/DDBJ databases">
        <title>Genome sequencing of Oceanotoga sp. sy52.</title>
        <authorList>
            <person name="Mori K."/>
        </authorList>
    </citation>
    <scope>NUCLEOTIDE SEQUENCE [LARGE SCALE GENOMIC DNA]</scope>
    <source>
        <strain evidence="9">sy52</strain>
    </source>
</reference>
<dbReference type="GO" id="GO:0031564">
    <property type="term" value="P:transcription antitermination"/>
    <property type="evidence" value="ECO:0007669"/>
    <property type="project" value="UniProtKB-KW"/>
</dbReference>
<dbReference type="HAMAP" id="MF_00073">
    <property type="entry name" value="NusB"/>
    <property type="match status" value="1"/>
</dbReference>
<dbReference type="Pfam" id="PF01029">
    <property type="entry name" value="NusB"/>
    <property type="match status" value="1"/>
</dbReference>
<dbReference type="GO" id="GO:0005829">
    <property type="term" value="C:cytosol"/>
    <property type="evidence" value="ECO:0007669"/>
    <property type="project" value="TreeGrafter"/>
</dbReference>
<feature type="domain" description="NusB/RsmB/TIM44" evidence="7">
    <location>
        <begin position="7"/>
        <end position="132"/>
    </location>
</feature>
<evidence type="ECO:0000256" key="5">
    <source>
        <dbReference type="ARBA" id="ARBA00023163"/>
    </source>
</evidence>
<dbReference type="InterPro" id="IPR006027">
    <property type="entry name" value="NusB_RsmB_TIM44"/>
</dbReference>
<keyword evidence="2 6" id="KW-0889">Transcription antitermination</keyword>
<comment type="function">
    <text evidence="6">Involved in transcription antitermination. Required for transcription of ribosomal RNA (rRNA) genes. Binds specifically to the boxA antiterminator sequence of the ribosomal RNA (rrn) operons.</text>
</comment>
<evidence type="ECO:0000256" key="2">
    <source>
        <dbReference type="ARBA" id="ARBA00022814"/>
    </source>
</evidence>
<dbReference type="AlphaFoldDB" id="A0A7G1G5K4"/>
<evidence type="ECO:0000256" key="3">
    <source>
        <dbReference type="ARBA" id="ARBA00022884"/>
    </source>
</evidence>
<sequence length="137" mass="16220">MPVPKRKIREAVIESIFQLNFFEIKLDELIENLNDICKEKKINMEEPLIYVKYIKENLSSIDKIIEDNLKNWSFDRIGNVEKSVLRLAIYEILEKKETPIKVIIDEAIELSKKYSEETSGKFVNGILDRIARKYERL</sequence>
<dbReference type="PANTHER" id="PTHR11078:SF3">
    <property type="entry name" value="ANTITERMINATION NUSB DOMAIN-CONTAINING PROTEIN"/>
    <property type="match status" value="1"/>
</dbReference>
<keyword evidence="9" id="KW-1185">Reference proteome</keyword>
<keyword evidence="4 6" id="KW-0805">Transcription regulation</keyword>
<dbReference type="GO" id="GO:0003723">
    <property type="term" value="F:RNA binding"/>
    <property type="evidence" value="ECO:0007669"/>
    <property type="project" value="UniProtKB-UniRule"/>
</dbReference>
<dbReference type="SUPFAM" id="SSF48013">
    <property type="entry name" value="NusB-like"/>
    <property type="match status" value="1"/>
</dbReference>
<organism evidence="8 9">
    <name type="scientific">Tepiditoga spiralis</name>
    <dbReference type="NCBI Taxonomy" id="2108365"/>
    <lineage>
        <taxon>Bacteria</taxon>
        <taxon>Thermotogati</taxon>
        <taxon>Thermotogota</taxon>
        <taxon>Thermotogae</taxon>
        <taxon>Petrotogales</taxon>
        <taxon>Petrotogaceae</taxon>
        <taxon>Tepiditoga</taxon>
    </lineage>
</organism>
<evidence type="ECO:0000256" key="6">
    <source>
        <dbReference type="HAMAP-Rule" id="MF_00073"/>
    </source>
</evidence>
<dbReference type="InterPro" id="IPR035926">
    <property type="entry name" value="NusB-like_sf"/>
</dbReference>
<dbReference type="Gene3D" id="1.10.940.10">
    <property type="entry name" value="NusB-like"/>
    <property type="match status" value="1"/>
</dbReference>
<dbReference type="PANTHER" id="PTHR11078">
    <property type="entry name" value="N UTILIZATION SUBSTANCE PROTEIN B-RELATED"/>
    <property type="match status" value="1"/>
</dbReference>
<proteinExistence type="inferred from homology"/>
<evidence type="ECO:0000256" key="4">
    <source>
        <dbReference type="ARBA" id="ARBA00023015"/>
    </source>
</evidence>
<dbReference type="EMBL" id="AP018712">
    <property type="protein sequence ID" value="BBE31858.1"/>
    <property type="molecule type" value="Genomic_DNA"/>
</dbReference>
<dbReference type="FunCoup" id="A0A7G1G5K4">
    <property type="interactions" value="257"/>
</dbReference>
<dbReference type="KEGG" id="ocy:OSSY52_19990"/>